<dbReference type="KEGG" id="plon:Pla110_23830"/>
<feature type="compositionally biased region" description="Basic and acidic residues" evidence="1">
    <location>
        <begin position="107"/>
        <end position="126"/>
    </location>
</feature>
<keyword evidence="3" id="KW-1185">Reference proteome</keyword>
<dbReference type="RefSeq" id="WP_144995909.1">
    <property type="nucleotide sequence ID" value="NZ_CP036281.1"/>
</dbReference>
<proteinExistence type="predicted"/>
<organism evidence="2 3">
    <name type="scientific">Polystyrenella longa</name>
    <dbReference type="NCBI Taxonomy" id="2528007"/>
    <lineage>
        <taxon>Bacteria</taxon>
        <taxon>Pseudomonadati</taxon>
        <taxon>Planctomycetota</taxon>
        <taxon>Planctomycetia</taxon>
        <taxon>Planctomycetales</taxon>
        <taxon>Planctomycetaceae</taxon>
        <taxon>Polystyrenella</taxon>
    </lineage>
</organism>
<evidence type="ECO:0000313" key="3">
    <source>
        <dbReference type="Proteomes" id="UP000317178"/>
    </source>
</evidence>
<reference evidence="2 3" key="1">
    <citation type="submission" date="2019-02" db="EMBL/GenBank/DDBJ databases">
        <title>Deep-cultivation of Planctomycetes and their phenomic and genomic characterization uncovers novel biology.</title>
        <authorList>
            <person name="Wiegand S."/>
            <person name="Jogler M."/>
            <person name="Boedeker C."/>
            <person name="Pinto D."/>
            <person name="Vollmers J."/>
            <person name="Rivas-Marin E."/>
            <person name="Kohn T."/>
            <person name="Peeters S.H."/>
            <person name="Heuer A."/>
            <person name="Rast P."/>
            <person name="Oberbeckmann S."/>
            <person name="Bunk B."/>
            <person name="Jeske O."/>
            <person name="Meyerdierks A."/>
            <person name="Storesund J.E."/>
            <person name="Kallscheuer N."/>
            <person name="Luecker S."/>
            <person name="Lage O.M."/>
            <person name="Pohl T."/>
            <person name="Merkel B.J."/>
            <person name="Hornburger P."/>
            <person name="Mueller R.-W."/>
            <person name="Bruemmer F."/>
            <person name="Labrenz M."/>
            <person name="Spormann A.M."/>
            <person name="Op den Camp H."/>
            <person name="Overmann J."/>
            <person name="Amann R."/>
            <person name="Jetten M.S.M."/>
            <person name="Mascher T."/>
            <person name="Medema M.H."/>
            <person name="Devos D.P."/>
            <person name="Kaster A.-K."/>
            <person name="Ovreas L."/>
            <person name="Rohde M."/>
            <person name="Galperin M.Y."/>
            <person name="Jogler C."/>
        </authorList>
    </citation>
    <scope>NUCLEOTIDE SEQUENCE [LARGE SCALE GENOMIC DNA]</scope>
    <source>
        <strain evidence="2 3">Pla110</strain>
    </source>
</reference>
<dbReference type="EMBL" id="CP036281">
    <property type="protein sequence ID" value="QDU80651.1"/>
    <property type="molecule type" value="Genomic_DNA"/>
</dbReference>
<evidence type="ECO:0000256" key="1">
    <source>
        <dbReference type="SAM" id="MobiDB-lite"/>
    </source>
</evidence>
<accession>A0A518CN47</accession>
<feature type="region of interest" description="Disordered" evidence="1">
    <location>
        <begin position="96"/>
        <end position="126"/>
    </location>
</feature>
<dbReference type="Proteomes" id="UP000317178">
    <property type="component" value="Chromosome"/>
</dbReference>
<gene>
    <name evidence="2" type="ORF">Pla110_23830</name>
</gene>
<sequence>MRYSKLILLILGVSVCFGQTGCYYLRVERDKKIACLRRSPVSVRKKTCSPSIIPQYKQPAGFSQTYKDYLYENDLYRQSWEPDAVQIGMNQAMRVEQESALQSHSNPDLHEVPVPEPLDQHAPELN</sequence>
<evidence type="ECO:0000313" key="2">
    <source>
        <dbReference type="EMBL" id="QDU80651.1"/>
    </source>
</evidence>
<dbReference type="AlphaFoldDB" id="A0A518CN47"/>
<protein>
    <submittedName>
        <fullName evidence="2">Uncharacterized protein</fullName>
    </submittedName>
</protein>
<name>A0A518CN47_9PLAN</name>